<comment type="similarity">
    <text evidence="2">Belongs to the bHLH protein family.</text>
</comment>
<dbReference type="PANTHER" id="PTHR12565">
    <property type="entry name" value="STEROL REGULATORY ELEMENT-BINDING PROTEIN"/>
    <property type="match status" value="1"/>
</dbReference>
<reference evidence="7 8" key="1">
    <citation type="journal article" date="2022" name="Cell">
        <title>Repeat-based holocentromeres influence genome architecture and karyotype evolution.</title>
        <authorList>
            <person name="Hofstatter P.G."/>
            <person name="Thangavel G."/>
            <person name="Lux T."/>
            <person name="Neumann P."/>
            <person name="Vondrak T."/>
            <person name="Novak P."/>
            <person name="Zhang M."/>
            <person name="Costa L."/>
            <person name="Castellani M."/>
            <person name="Scott A."/>
            <person name="Toegelov H."/>
            <person name="Fuchs J."/>
            <person name="Mata-Sucre Y."/>
            <person name="Dias Y."/>
            <person name="Vanzela A.L.L."/>
            <person name="Huettel B."/>
            <person name="Almeida C.C.S."/>
            <person name="Simkova H."/>
            <person name="Souza G."/>
            <person name="Pedrosa-Harand A."/>
            <person name="Macas J."/>
            <person name="Mayer K.F.X."/>
            <person name="Houben A."/>
            <person name="Marques A."/>
        </authorList>
    </citation>
    <scope>NUCLEOTIDE SEQUENCE [LARGE SCALE GENOMIC DNA]</scope>
    <source>
        <strain evidence="7">RhyTen1mFocal</strain>
    </source>
</reference>
<name>A0AAD6EWD5_9POAL</name>
<feature type="domain" description="BHLH" evidence="6">
    <location>
        <begin position="108"/>
        <end position="158"/>
    </location>
</feature>
<evidence type="ECO:0000313" key="7">
    <source>
        <dbReference type="EMBL" id="KAJ3703480.1"/>
    </source>
</evidence>
<dbReference type="FunFam" id="4.10.280.10:FF:000002">
    <property type="entry name" value="Basic helix-loop-helix transcription factor"/>
    <property type="match status" value="1"/>
</dbReference>
<keyword evidence="8" id="KW-1185">Reference proteome</keyword>
<evidence type="ECO:0000256" key="3">
    <source>
        <dbReference type="ARBA" id="ARBA00023015"/>
    </source>
</evidence>
<keyword evidence="4" id="KW-0804">Transcription</keyword>
<evidence type="ECO:0000259" key="6">
    <source>
        <dbReference type="PROSITE" id="PS50888"/>
    </source>
</evidence>
<evidence type="ECO:0000256" key="1">
    <source>
        <dbReference type="ARBA" id="ARBA00004123"/>
    </source>
</evidence>
<dbReference type="Pfam" id="PF00010">
    <property type="entry name" value="HLH"/>
    <property type="match status" value="1"/>
</dbReference>
<organism evidence="7 8">
    <name type="scientific">Rhynchospora tenuis</name>
    <dbReference type="NCBI Taxonomy" id="198213"/>
    <lineage>
        <taxon>Eukaryota</taxon>
        <taxon>Viridiplantae</taxon>
        <taxon>Streptophyta</taxon>
        <taxon>Embryophyta</taxon>
        <taxon>Tracheophyta</taxon>
        <taxon>Spermatophyta</taxon>
        <taxon>Magnoliopsida</taxon>
        <taxon>Liliopsida</taxon>
        <taxon>Poales</taxon>
        <taxon>Cyperaceae</taxon>
        <taxon>Cyperoideae</taxon>
        <taxon>Rhynchosporeae</taxon>
        <taxon>Rhynchospora</taxon>
    </lineage>
</organism>
<dbReference type="GO" id="GO:0003700">
    <property type="term" value="F:DNA-binding transcription factor activity"/>
    <property type="evidence" value="ECO:0007669"/>
    <property type="project" value="TreeGrafter"/>
</dbReference>
<dbReference type="GO" id="GO:0005634">
    <property type="term" value="C:nucleus"/>
    <property type="evidence" value="ECO:0007669"/>
    <property type="project" value="UniProtKB-SubCell"/>
</dbReference>
<evidence type="ECO:0000313" key="8">
    <source>
        <dbReference type="Proteomes" id="UP001210211"/>
    </source>
</evidence>
<evidence type="ECO:0000256" key="2">
    <source>
        <dbReference type="ARBA" id="ARBA00005510"/>
    </source>
</evidence>
<dbReference type="InterPro" id="IPR024097">
    <property type="entry name" value="bHLH_ZIP_TF"/>
</dbReference>
<dbReference type="EMBL" id="JAMRDG010000001">
    <property type="protein sequence ID" value="KAJ3703480.1"/>
    <property type="molecule type" value="Genomic_DNA"/>
</dbReference>
<gene>
    <name evidence="7" type="ORF">LUZ61_007185</name>
</gene>
<comment type="subcellular location">
    <subcellularLocation>
        <location evidence="1">Nucleus</location>
    </subcellularLocation>
</comment>
<dbReference type="PANTHER" id="PTHR12565:SF184">
    <property type="entry name" value="BHLH TRANSCRIPTION FACTOR"/>
    <property type="match status" value="1"/>
</dbReference>
<evidence type="ECO:0000256" key="5">
    <source>
        <dbReference type="ARBA" id="ARBA00023242"/>
    </source>
</evidence>
<accession>A0AAD6EWD5</accession>
<comment type="caution">
    <text evidence="7">The sequence shown here is derived from an EMBL/GenBank/DDBJ whole genome shotgun (WGS) entry which is preliminary data.</text>
</comment>
<sequence length="277" mass="31271">MYTHNQIAEVDEVCLLDISSPNPTFLESDKISAKSGLHRSYFNPDMALSNDTNKRKCRAMHPSSPQRPCKIVDYHQEIELPPGNAKNVSGHSEEKQEEFVHVRAKRGQATNSHSLAERMRREKISERMRFLQDLVPGCNKITGKAMMLDEIINYVQSLQRQIEFLSMKLAAMCPESNFDIEQIFSGDVLFPPNCTASCLGLVRSSGNTNLNFYGLNPQEFATSDGMQQLGIPHSVSTPQTSRLWDVDLHSMLQMGFVQPDTILHEDGLMANLNWIMP</sequence>
<dbReference type="PROSITE" id="PS50888">
    <property type="entry name" value="BHLH"/>
    <property type="match status" value="1"/>
</dbReference>
<dbReference type="InterPro" id="IPR011598">
    <property type="entry name" value="bHLH_dom"/>
</dbReference>
<dbReference type="SUPFAM" id="SSF47459">
    <property type="entry name" value="HLH, helix-loop-helix DNA-binding domain"/>
    <property type="match status" value="1"/>
</dbReference>
<dbReference type="InterPro" id="IPR036638">
    <property type="entry name" value="HLH_DNA-bd_sf"/>
</dbReference>
<protein>
    <recommendedName>
        <fullName evidence="6">BHLH domain-containing protein</fullName>
    </recommendedName>
</protein>
<dbReference type="SMART" id="SM00353">
    <property type="entry name" value="HLH"/>
    <property type="match status" value="1"/>
</dbReference>
<keyword evidence="3" id="KW-0805">Transcription regulation</keyword>
<dbReference type="GO" id="GO:0046983">
    <property type="term" value="F:protein dimerization activity"/>
    <property type="evidence" value="ECO:0007669"/>
    <property type="project" value="InterPro"/>
</dbReference>
<dbReference type="AlphaFoldDB" id="A0AAD6EWD5"/>
<dbReference type="CDD" id="cd18919">
    <property type="entry name" value="bHLH_AtBPE_like"/>
    <property type="match status" value="1"/>
</dbReference>
<proteinExistence type="inferred from homology"/>
<dbReference type="Proteomes" id="UP001210211">
    <property type="component" value="Unassembled WGS sequence"/>
</dbReference>
<dbReference type="Gene3D" id="4.10.280.10">
    <property type="entry name" value="Helix-loop-helix DNA-binding domain"/>
    <property type="match status" value="1"/>
</dbReference>
<keyword evidence="5" id="KW-0539">Nucleus</keyword>
<evidence type="ECO:0000256" key="4">
    <source>
        <dbReference type="ARBA" id="ARBA00023163"/>
    </source>
</evidence>